<keyword evidence="1" id="KW-0732">Signal</keyword>
<gene>
    <name evidence="2" type="ORF">SAMN06295916_1027</name>
</gene>
<dbReference type="RefSeq" id="WP_088812868.1">
    <property type="nucleotide sequence ID" value="NZ_FYEX01000001.1"/>
</dbReference>
<reference evidence="2 3" key="1">
    <citation type="submission" date="2017-06" db="EMBL/GenBank/DDBJ databases">
        <authorList>
            <person name="Kim H.J."/>
            <person name="Triplett B.A."/>
        </authorList>
    </citation>
    <scope>NUCLEOTIDE SEQUENCE [LARGE SCALE GENOMIC DNA]</scope>
    <source>
        <strain evidence="2 3">MWH-VicM1</strain>
    </source>
</reference>
<dbReference type="EMBL" id="FYEX01000001">
    <property type="protein sequence ID" value="SNC64122.1"/>
    <property type="molecule type" value="Genomic_DNA"/>
</dbReference>
<feature type="signal peptide" evidence="1">
    <location>
        <begin position="1"/>
        <end position="25"/>
    </location>
</feature>
<dbReference type="NCBIfam" id="TIGR02001">
    <property type="entry name" value="gcw_chp"/>
    <property type="match status" value="1"/>
</dbReference>
<evidence type="ECO:0000256" key="1">
    <source>
        <dbReference type="SAM" id="SignalP"/>
    </source>
</evidence>
<dbReference type="Proteomes" id="UP000197215">
    <property type="component" value="Unassembled WGS sequence"/>
</dbReference>
<proteinExistence type="predicted"/>
<evidence type="ECO:0000313" key="3">
    <source>
        <dbReference type="Proteomes" id="UP000197215"/>
    </source>
</evidence>
<keyword evidence="3" id="KW-1185">Reference proteome</keyword>
<organism evidence="2 3">
    <name type="scientific">Polynucleobacter victoriensis</name>
    <dbReference type="NCBI Taxonomy" id="2049319"/>
    <lineage>
        <taxon>Bacteria</taxon>
        <taxon>Pseudomonadati</taxon>
        <taxon>Pseudomonadota</taxon>
        <taxon>Betaproteobacteria</taxon>
        <taxon>Burkholderiales</taxon>
        <taxon>Burkholderiaceae</taxon>
        <taxon>Polynucleobacter</taxon>
    </lineage>
</organism>
<dbReference type="OrthoDB" id="9793561at2"/>
<dbReference type="SUPFAM" id="SSF56935">
    <property type="entry name" value="Porins"/>
    <property type="match status" value="1"/>
</dbReference>
<protein>
    <submittedName>
        <fullName evidence="2">Uncharacterized protein</fullName>
    </submittedName>
</protein>
<sequence length="265" mass="27710">MKTYLTLSAIALAAAATLSSGAVMAADPAPAATPDFVVTGNFGITSDYRFRGISQNDLDPAFQGGFDVAHSSGFYIGTWGSNVSSFAATTAGSLELDLYGGYKTEIAGVATDFGLISYKYPGSLQSGAVNTEEAYVGLGYGPATLKVSYVIGKNYFGTTKSGGDASGTVYYDLTLAQEVAPKLTASAHAGYTDFKEGARNTGYTGKVGYSDYNVGLAYDYNGFVFGVKYYWNDLSAGTKDWAVGTSPSTKKLYKDGVAVSLTKAF</sequence>
<name>A0A212TDM4_9BURK</name>
<dbReference type="InterPro" id="IPR010239">
    <property type="entry name" value="CHP02001"/>
</dbReference>
<accession>A0A212TDM4</accession>
<evidence type="ECO:0000313" key="2">
    <source>
        <dbReference type="EMBL" id="SNC64122.1"/>
    </source>
</evidence>
<dbReference type="Pfam" id="PF09694">
    <property type="entry name" value="Gcw_chp"/>
    <property type="match status" value="1"/>
</dbReference>
<feature type="chain" id="PRO_5011780197" evidence="1">
    <location>
        <begin position="26"/>
        <end position="265"/>
    </location>
</feature>
<dbReference type="AlphaFoldDB" id="A0A212TDM4"/>